<dbReference type="EMBL" id="QMFB01000034">
    <property type="protein sequence ID" value="RAV12149.1"/>
    <property type="molecule type" value="Genomic_DNA"/>
</dbReference>
<keyword evidence="3" id="KW-1185">Reference proteome</keyword>
<evidence type="ECO:0000313" key="3">
    <source>
        <dbReference type="Proteomes" id="UP000250369"/>
    </source>
</evidence>
<reference evidence="2 3" key="1">
    <citation type="journal article" date="2009" name="Int. J. Syst. Evol. Microbiol.">
        <title>Paenibacillus contaminans sp. nov., isolated from a contaminated laboratory plate.</title>
        <authorList>
            <person name="Chou J.H."/>
            <person name="Lee J.H."/>
            <person name="Lin M.C."/>
            <person name="Chang P.S."/>
            <person name="Arun A.B."/>
            <person name="Young C.C."/>
            <person name="Chen W.M."/>
        </authorList>
    </citation>
    <scope>NUCLEOTIDE SEQUENCE [LARGE SCALE GENOMIC DNA]</scope>
    <source>
        <strain evidence="2 3">CKOBP-6</strain>
    </source>
</reference>
<comment type="caution">
    <text evidence="2">The sequence shown here is derived from an EMBL/GenBank/DDBJ whole genome shotgun (WGS) entry which is preliminary data.</text>
</comment>
<feature type="domain" description="Helicase XPB/Ssl2 N-terminal" evidence="1">
    <location>
        <begin position="260"/>
        <end position="354"/>
    </location>
</feature>
<gene>
    <name evidence="2" type="ORF">DQG23_35075</name>
</gene>
<sequence length="393" mass="44880">MPTKAAVLKMDEVLELKEPLPSEGELENIRVVEQTTRIYGISRLLLAASVLRDDNGVLALGLDAESFLAGSHIDKGRLLLEAYLNDSHIDELGRIREIKAQTERGAHFKSCRALLLSYLRLCPMNEWIAVEELLYYIKKKDRNFLTLVTGEILTYDSYHRYYCIQHSWDEIEGRFVEVALLEYLSAIGMVDIGFVYSENEVYFNFEKVLYFRLNEFGAYLLGINDAYESGLGDSFARRQTGLIIHPNGDITASLEVHKLFFDRFAEKASEGMEPVYRLSFASMVNALNQGIEMKEIADYLVANSEHGVPEDVSQMLQDWEMKSGKIRIRQALIVETDDPLLMDELKNAKPIRNHIVSDLTRAFEIGDKSIGKVKKEIEKKQLFCSIEGELKRT</sequence>
<proteinExistence type="predicted"/>
<accession>A0A329LWE3</accession>
<dbReference type="RefSeq" id="WP_113035696.1">
    <property type="nucleotide sequence ID" value="NZ_QMFB01000034.1"/>
</dbReference>
<dbReference type="OrthoDB" id="2987331at2"/>
<dbReference type="InterPro" id="IPR032830">
    <property type="entry name" value="XPB/Ssl2_N"/>
</dbReference>
<organism evidence="2 3">
    <name type="scientific">Paenibacillus contaminans</name>
    <dbReference type="NCBI Taxonomy" id="450362"/>
    <lineage>
        <taxon>Bacteria</taxon>
        <taxon>Bacillati</taxon>
        <taxon>Bacillota</taxon>
        <taxon>Bacilli</taxon>
        <taxon>Bacillales</taxon>
        <taxon>Paenibacillaceae</taxon>
        <taxon>Paenibacillus</taxon>
    </lineage>
</organism>
<name>A0A329LWE3_9BACL</name>
<protein>
    <recommendedName>
        <fullName evidence="1">Helicase XPB/Ssl2 N-terminal domain-containing protein</fullName>
    </recommendedName>
</protein>
<dbReference type="Pfam" id="PF13625">
    <property type="entry name" value="Helicase_C_3"/>
    <property type="match status" value="1"/>
</dbReference>
<evidence type="ECO:0000259" key="1">
    <source>
        <dbReference type="Pfam" id="PF13625"/>
    </source>
</evidence>
<dbReference type="AlphaFoldDB" id="A0A329LWE3"/>
<evidence type="ECO:0000313" key="2">
    <source>
        <dbReference type="EMBL" id="RAV12149.1"/>
    </source>
</evidence>
<dbReference type="Proteomes" id="UP000250369">
    <property type="component" value="Unassembled WGS sequence"/>
</dbReference>